<evidence type="ECO:0000313" key="1">
    <source>
        <dbReference type="EMBL" id="KAJ1892738.1"/>
    </source>
</evidence>
<dbReference type="EMBL" id="JANBPG010000942">
    <property type="protein sequence ID" value="KAJ1892738.1"/>
    <property type="molecule type" value="Genomic_DNA"/>
</dbReference>
<protein>
    <submittedName>
        <fullName evidence="1">Uncharacterized protein</fullName>
    </submittedName>
</protein>
<reference evidence="1" key="1">
    <citation type="submission" date="2022-07" db="EMBL/GenBank/DDBJ databases">
        <title>Phylogenomic reconstructions and comparative analyses of Kickxellomycotina fungi.</title>
        <authorList>
            <person name="Reynolds N.K."/>
            <person name="Stajich J.E."/>
            <person name="Barry K."/>
            <person name="Grigoriev I.V."/>
            <person name="Crous P."/>
            <person name="Smith M.E."/>
        </authorList>
    </citation>
    <scope>NUCLEOTIDE SEQUENCE</scope>
    <source>
        <strain evidence="1">Benny 63K</strain>
    </source>
</reference>
<gene>
    <name evidence="1" type="ORF">LPJ66_006162</name>
</gene>
<keyword evidence="2" id="KW-1185">Reference proteome</keyword>
<comment type="caution">
    <text evidence="1">The sequence shown here is derived from an EMBL/GenBank/DDBJ whole genome shotgun (WGS) entry which is preliminary data.</text>
</comment>
<dbReference type="Proteomes" id="UP001150581">
    <property type="component" value="Unassembled WGS sequence"/>
</dbReference>
<feature type="non-terminal residue" evidence="1">
    <location>
        <position position="623"/>
    </location>
</feature>
<proteinExistence type="predicted"/>
<accession>A0ACC1ICH7</accession>
<organism evidence="1 2">
    <name type="scientific">Kickxella alabastrina</name>
    <dbReference type="NCBI Taxonomy" id="61397"/>
    <lineage>
        <taxon>Eukaryota</taxon>
        <taxon>Fungi</taxon>
        <taxon>Fungi incertae sedis</taxon>
        <taxon>Zoopagomycota</taxon>
        <taxon>Kickxellomycotina</taxon>
        <taxon>Kickxellomycetes</taxon>
        <taxon>Kickxellales</taxon>
        <taxon>Kickxellaceae</taxon>
        <taxon>Kickxella</taxon>
    </lineage>
</organism>
<name>A0ACC1ICH7_9FUNG</name>
<evidence type="ECO:0000313" key="2">
    <source>
        <dbReference type="Proteomes" id="UP001150581"/>
    </source>
</evidence>
<sequence length="623" mass="69095">MATTLQGKMDHHHHIRRHSSHSSSFESSTSTHSHNTDPQPDPPSMAQQLVQRKAGPEPEADHDPSSCLSCTRRNVISVFPRFRKVSTRLLSSLYRGSSSSAQQQQQQPQQQASVCPLDPRPTNAGIDADSVPASRAYPSCGRRAALCLGAVGEAGFRLPVVPEHMAKGCSLLKTTSRSAHVRNFRLDVAQQRVTWDSRKKKKLAHIDLERIVEIRVGDEALWAVGDESCLPHGSQRLFAIVYYQKTVIKTICLVALTDDSFRDWLDTLTHLVSNRQPITSLAHSQRWRLITINRRWWESDTSGESATEALQFIESRMSDNLRSQSALDLANELAVSALSSSPQAKGAARRWFPGATSRSPSSSSLVQPTALGRADGNLQQGQQQQQQQRICSDAIMLNVADTLRMEHAHPSIDTVYHDISLSYVNMLPAILSSTTKEDCERNPLFIHSGGGESGSSNSDDDDDDGEYDELKMSPGNPHVRQSNSLPMRLNLDLGMGVGLDDSEPFGITQAVFGRFLRDVQKELVSDAGVHKRFREFTQGSDQEVMTAYEFEAYLLSAYNSVDGNLMAEESECMDKECIDKECMDMDLPLNQYYISTSHNTYLASDQLVGESTVEGYVHALLRG</sequence>